<keyword evidence="3" id="KW-1185">Reference proteome</keyword>
<keyword evidence="1" id="KW-1133">Transmembrane helix</keyword>
<feature type="transmembrane region" description="Helical" evidence="1">
    <location>
        <begin position="37"/>
        <end position="59"/>
    </location>
</feature>
<dbReference type="AlphaFoldDB" id="A0A1G9BAN3"/>
<accession>A0A1G9BAN3</accession>
<evidence type="ECO:0000313" key="2">
    <source>
        <dbReference type="EMBL" id="SDK36567.1"/>
    </source>
</evidence>
<proteinExistence type="predicted"/>
<dbReference type="RefSeq" id="WP_092499199.1">
    <property type="nucleotide sequence ID" value="NZ_FNFV01000002.1"/>
</dbReference>
<protein>
    <recommendedName>
        <fullName evidence="4">DUF3329 domain-containing protein</fullName>
    </recommendedName>
</protein>
<dbReference type="OrthoDB" id="7362327at2"/>
<gene>
    <name evidence="2" type="ORF">SAMN05216257_102473</name>
</gene>
<keyword evidence="1" id="KW-0472">Membrane</keyword>
<sequence length="77" mass="8529">MREFLDLDVPFFLPLWRRVAVVVICLGWAGWEFSSGAPGWGLLFAAAGLYCGWALLVAFDAGKARARQVEKRKEGGK</sequence>
<evidence type="ECO:0000313" key="3">
    <source>
        <dbReference type="Proteomes" id="UP000199328"/>
    </source>
</evidence>
<dbReference type="Proteomes" id="UP000199328">
    <property type="component" value="Unassembled WGS sequence"/>
</dbReference>
<dbReference type="EMBL" id="FNFV01000002">
    <property type="protein sequence ID" value="SDK36567.1"/>
    <property type="molecule type" value="Genomic_DNA"/>
</dbReference>
<name>A0A1G9BAN3_9RHOB</name>
<evidence type="ECO:0000256" key="1">
    <source>
        <dbReference type="SAM" id="Phobius"/>
    </source>
</evidence>
<reference evidence="3" key="1">
    <citation type="submission" date="2016-10" db="EMBL/GenBank/DDBJ databases">
        <authorList>
            <person name="Varghese N."/>
            <person name="Submissions S."/>
        </authorList>
    </citation>
    <scope>NUCLEOTIDE SEQUENCE [LARGE SCALE GENOMIC DNA]</scope>
    <source>
        <strain evidence="3">CGMCC 1.10789</strain>
    </source>
</reference>
<evidence type="ECO:0008006" key="4">
    <source>
        <dbReference type="Google" id="ProtNLM"/>
    </source>
</evidence>
<organism evidence="2 3">
    <name type="scientific">Meinhardsimonia xiamenensis</name>
    <dbReference type="NCBI Taxonomy" id="990712"/>
    <lineage>
        <taxon>Bacteria</taxon>
        <taxon>Pseudomonadati</taxon>
        <taxon>Pseudomonadota</taxon>
        <taxon>Alphaproteobacteria</taxon>
        <taxon>Rhodobacterales</taxon>
        <taxon>Paracoccaceae</taxon>
        <taxon>Meinhardsimonia</taxon>
    </lineage>
</organism>
<keyword evidence="1" id="KW-0812">Transmembrane</keyword>